<accession>A0A7S2XBV7</accession>
<evidence type="ECO:0000256" key="1">
    <source>
        <dbReference type="ARBA" id="ARBA00022553"/>
    </source>
</evidence>
<feature type="region of interest" description="Disordered" evidence="5">
    <location>
        <begin position="494"/>
        <end position="548"/>
    </location>
</feature>
<evidence type="ECO:0000256" key="2">
    <source>
        <dbReference type="ARBA" id="ARBA00022737"/>
    </source>
</evidence>
<feature type="compositionally biased region" description="Low complexity" evidence="5">
    <location>
        <begin position="527"/>
        <end position="537"/>
    </location>
</feature>
<evidence type="ECO:0000256" key="4">
    <source>
        <dbReference type="PROSITE-ProRule" id="PRU00176"/>
    </source>
</evidence>
<dbReference type="Pfam" id="PF11835">
    <property type="entry name" value="RRM_8"/>
    <property type="match status" value="1"/>
</dbReference>
<feature type="domain" description="RRM" evidence="6">
    <location>
        <begin position="295"/>
        <end position="370"/>
    </location>
</feature>
<feature type="domain" description="RRM" evidence="6">
    <location>
        <begin position="414"/>
        <end position="488"/>
    </location>
</feature>
<dbReference type="Pfam" id="PF13893">
    <property type="entry name" value="RRM_5"/>
    <property type="match status" value="3"/>
</dbReference>
<proteinExistence type="predicted"/>
<dbReference type="SMART" id="SM00360">
    <property type="entry name" value="RRM"/>
    <property type="match status" value="4"/>
</dbReference>
<dbReference type="GO" id="GO:0006397">
    <property type="term" value="P:mRNA processing"/>
    <property type="evidence" value="ECO:0007669"/>
    <property type="project" value="InterPro"/>
</dbReference>
<dbReference type="PROSITE" id="PS50102">
    <property type="entry name" value="RRM"/>
    <property type="match status" value="3"/>
</dbReference>
<dbReference type="InterPro" id="IPR006536">
    <property type="entry name" value="HnRNP-L/PTB"/>
</dbReference>
<feature type="domain" description="RRM" evidence="6">
    <location>
        <begin position="1"/>
        <end position="63"/>
    </location>
</feature>
<gene>
    <name evidence="7" type="ORF">LSP00402_LOCUS11907</name>
</gene>
<dbReference type="PANTHER" id="PTHR15592">
    <property type="entry name" value="MATRIN 3/NUCLEAR PROTEIN 220-RELATED"/>
    <property type="match status" value="1"/>
</dbReference>
<dbReference type="InterPro" id="IPR035979">
    <property type="entry name" value="RBD_domain_sf"/>
</dbReference>
<dbReference type="EMBL" id="HBHP01019159">
    <property type="protein sequence ID" value="CAD9767824.1"/>
    <property type="molecule type" value="Transcribed_RNA"/>
</dbReference>
<dbReference type="InterPro" id="IPR012677">
    <property type="entry name" value="Nucleotide-bd_a/b_plait_sf"/>
</dbReference>
<evidence type="ECO:0000259" key="6">
    <source>
        <dbReference type="PROSITE" id="PS50102"/>
    </source>
</evidence>
<dbReference type="SUPFAM" id="SSF54928">
    <property type="entry name" value="RNA-binding domain, RBD"/>
    <property type="match status" value="4"/>
</dbReference>
<dbReference type="NCBIfam" id="TIGR01649">
    <property type="entry name" value="hnRNP-L_PTB"/>
    <property type="match status" value="1"/>
</dbReference>
<keyword evidence="1" id="KW-0597">Phosphoprotein</keyword>
<organism evidence="7">
    <name type="scientific">Lotharella oceanica</name>
    <dbReference type="NCBI Taxonomy" id="641309"/>
    <lineage>
        <taxon>Eukaryota</taxon>
        <taxon>Sar</taxon>
        <taxon>Rhizaria</taxon>
        <taxon>Cercozoa</taxon>
        <taxon>Chlorarachniophyceae</taxon>
        <taxon>Lotharella</taxon>
    </lineage>
</organism>
<dbReference type="InterPro" id="IPR000504">
    <property type="entry name" value="RRM_dom"/>
</dbReference>
<evidence type="ECO:0000256" key="5">
    <source>
        <dbReference type="SAM" id="MobiDB-lite"/>
    </source>
</evidence>
<keyword evidence="2" id="KW-0677">Repeat</keyword>
<keyword evidence="3 4" id="KW-0694">RNA-binding</keyword>
<name>A0A7S2XBV7_9EUKA</name>
<feature type="compositionally biased region" description="Basic and acidic residues" evidence="5">
    <location>
        <begin position="538"/>
        <end position="548"/>
    </location>
</feature>
<sequence length="548" mass="59874">MEQELSLLFSPFGRVVKMLIMRTKMQAFVQMESEIVATNVVSHYSVVPAMLRGKAVYVQYSTHQELKDSSSSTQNPNSTNVPTNSILMVSVENVQCPVTLDNLVTVFKPYGTVLKIVTFISDQNYKALVEMGSRESAVAARMNLEGKDMFQGCCTLRINYSKLKSLTVTQNGAKSWDFTKQPVMEPQVAPAFGIAQHLAQAANSLYSGYGMFDQKQNLGMGGGYDAYGQLIAGSLGMPNMMGVPPHMAAGLRRGGAGSGPMGAAAAALGIPGIAGLARVAGMGGGRGAMGGELGCVVLVSNLPLDGRVKPDHLFNLFGCYGNVLRVKVLFKKQDTALVQFMTPTGASLARRFLNRTELHGAQLDVRASKHKSVALPKEEDSDAAAFNKDFGNSVLHRFRQGETNNAKNICGPSRVLHVSNVSLEVKEDRLIDLFRPYGIVGFEWLKKMTEKRMAFVVLSTVPKAVEAVMYLHCTMLGGRNIRISFSKKEPESIELLKEQQSQQPQQQQQDEEAVSTSVEKEPPAPVVPQSMPQQQEQQEMKENQDKQL</sequence>
<feature type="compositionally biased region" description="Low complexity" evidence="5">
    <location>
        <begin position="499"/>
        <end position="508"/>
    </location>
</feature>
<evidence type="ECO:0000256" key="3">
    <source>
        <dbReference type="ARBA" id="ARBA00022884"/>
    </source>
</evidence>
<evidence type="ECO:0000313" key="7">
    <source>
        <dbReference type="EMBL" id="CAD9767824.1"/>
    </source>
</evidence>
<dbReference type="GO" id="GO:0003723">
    <property type="term" value="F:RNA binding"/>
    <property type="evidence" value="ECO:0007669"/>
    <property type="project" value="UniProtKB-UniRule"/>
</dbReference>
<reference evidence="7" key="1">
    <citation type="submission" date="2021-01" db="EMBL/GenBank/DDBJ databases">
        <authorList>
            <person name="Corre E."/>
            <person name="Pelletier E."/>
            <person name="Niang G."/>
            <person name="Scheremetjew M."/>
            <person name="Finn R."/>
            <person name="Kale V."/>
            <person name="Holt S."/>
            <person name="Cochrane G."/>
            <person name="Meng A."/>
            <person name="Brown T."/>
            <person name="Cohen L."/>
        </authorList>
    </citation>
    <scope>NUCLEOTIDE SEQUENCE</scope>
    <source>
        <strain evidence="7">CCMP622</strain>
    </source>
</reference>
<dbReference type="AlphaFoldDB" id="A0A7S2XBV7"/>
<dbReference type="CDD" id="cd12421">
    <property type="entry name" value="RRM1_PTBP1_hnRNPL_like"/>
    <property type="match status" value="1"/>
</dbReference>
<dbReference type="InterPro" id="IPR021790">
    <property type="entry name" value="PTBP1-like_RRM2"/>
</dbReference>
<dbReference type="GO" id="GO:0005634">
    <property type="term" value="C:nucleus"/>
    <property type="evidence" value="ECO:0007669"/>
    <property type="project" value="InterPro"/>
</dbReference>
<protein>
    <recommendedName>
        <fullName evidence="6">RRM domain-containing protein</fullName>
    </recommendedName>
</protein>
<dbReference type="Gene3D" id="3.30.70.330">
    <property type="match status" value="4"/>
</dbReference>